<keyword evidence="2" id="KW-1185">Reference proteome</keyword>
<protein>
    <submittedName>
        <fullName evidence="1">Uncharacterized protein</fullName>
    </submittedName>
</protein>
<dbReference type="EMBL" id="JASBWR010000002">
    <property type="protein sequence ID" value="KAJ9113421.1"/>
    <property type="molecule type" value="Genomic_DNA"/>
</dbReference>
<sequence length="865" mass="98342">MRVFHSKHQKLILQCYPAGKAPDKKPNSSELSYLLYYALTRRIKLEKVSVFLDRKTASDSHHNRTGNVLVSLSIVAALIERCADNLNVFAPYVCSILLLALKIHDIAVAREVVLTYGTFCTHLDLALFSGDKDFVGKFSDLSQELVNIGENKQGPNKLEWKLLSLTSCRYVFSCLGYSKLSKKFIRSCMPILVDFVREHVTEEELKSRVSSQIKVENDAHVSRVILNRLSTYKNGSEQSILEETLVEEAFSALRTLFNTSSLSQIVEATFELVKHCYTVRAPNSWGTSFLALCTTWIPVQLRFTALSLLQKLDSLDLDFELQKHYASYVLALVSLDVNMIGLSISDIMQQLLTLQSKLFLTQAEKFESDEVRQLSSLYSQCICNLSTHIYYFDQVPDSVQEILFKIDTVFLLAPLSPSQSKQVYDLVMTLLDDIANILTTLRKKSSIITRNQVTLEHWEISLPLLAPPLEDASNSELPKNLLSKIQIRYLEVFQDFLKHELVLGDDKKTQVSNLSSESIQDINEFTKPDFNDYITELENFICQFFIYLDRYLLREVDAKVLSVLIDVLVDLLLTLGINFVANFVPYYFHWQLALNQSSIEHQDKVKDTVAHIVMYYSLRSLDAMYPTELQGYVSKSSFYANFLVDIEYRKLNGLWVEQLLAHPTNFEVMKNLNPKSHQDRNGVLRFNTSRKAIQDFVNGNGFTATWINVNRLLRLEIQKHSHNELPSNIPVFSEASSFSESGSSSSYRRAGLGLGNANDITSIHSELVHNYQNNGRNHYDYSNGSVLTSEQPRFFNSPRVADLKELIFEHKGGNKILNDFVFNSTSSIASAKIKPNAGSILSKLMMTANVNDIVKDFDSDDEIVV</sequence>
<dbReference type="Proteomes" id="UP001241377">
    <property type="component" value="Unassembled WGS sequence"/>
</dbReference>
<evidence type="ECO:0000313" key="1">
    <source>
        <dbReference type="EMBL" id="KAJ9113421.1"/>
    </source>
</evidence>
<gene>
    <name evidence="1" type="ORF">QFC19_000341</name>
</gene>
<proteinExistence type="predicted"/>
<evidence type="ECO:0000313" key="2">
    <source>
        <dbReference type="Proteomes" id="UP001241377"/>
    </source>
</evidence>
<reference evidence="1" key="1">
    <citation type="submission" date="2023-04" db="EMBL/GenBank/DDBJ databases">
        <title>Draft Genome sequencing of Naganishia species isolated from polar environments using Oxford Nanopore Technology.</title>
        <authorList>
            <person name="Leo P."/>
            <person name="Venkateswaran K."/>
        </authorList>
    </citation>
    <scope>NUCLEOTIDE SEQUENCE</scope>
    <source>
        <strain evidence="1">MNA-CCFEE 5261</strain>
    </source>
</reference>
<accession>A0ACC2WPP5</accession>
<name>A0ACC2WPP5_9TREE</name>
<comment type="caution">
    <text evidence="1">The sequence shown here is derived from an EMBL/GenBank/DDBJ whole genome shotgun (WGS) entry which is preliminary data.</text>
</comment>
<organism evidence="1 2">
    <name type="scientific">Naganishia cerealis</name>
    <dbReference type="NCBI Taxonomy" id="610337"/>
    <lineage>
        <taxon>Eukaryota</taxon>
        <taxon>Fungi</taxon>
        <taxon>Dikarya</taxon>
        <taxon>Basidiomycota</taxon>
        <taxon>Agaricomycotina</taxon>
        <taxon>Tremellomycetes</taxon>
        <taxon>Filobasidiales</taxon>
        <taxon>Filobasidiaceae</taxon>
        <taxon>Naganishia</taxon>
    </lineage>
</organism>